<keyword evidence="4" id="KW-1185">Reference proteome</keyword>
<organism evidence="3 4">
    <name type="scientific">Polymorphospora rubra</name>
    <dbReference type="NCBI Taxonomy" id="338584"/>
    <lineage>
        <taxon>Bacteria</taxon>
        <taxon>Bacillati</taxon>
        <taxon>Actinomycetota</taxon>
        <taxon>Actinomycetes</taxon>
        <taxon>Micromonosporales</taxon>
        <taxon>Micromonosporaceae</taxon>
        <taxon>Polymorphospora</taxon>
    </lineage>
</organism>
<name>A0A810N9E6_9ACTN</name>
<proteinExistence type="inferred from homology"/>
<sequence>MGEVPVPAPLVWEPTAGVPRDYARVSGDRSAVHLDGEAAHGVGLPGVILHGMYVYGYVATYLSRHAVDHGGHLASFECRFQAPMLPGKPITVQFERGDAGAAVRVEAHQSDRSVLSGVALVLPGRPHDAR</sequence>
<dbReference type="AlphaFoldDB" id="A0A810N9E6"/>
<dbReference type="SUPFAM" id="SSF54637">
    <property type="entry name" value="Thioesterase/thiol ester dehydrase-isomerase"/>
    <property type="match status" value="1"/>
</dbReference>
<dbReference type="Pfam" id="PF01575">
    <property type="entry name" value="MaoC_dehydratas"/>
    <property type="match status" value="1"/>
</dbReference>
<feature type="domain" description="MaoC-like" evidence="2">
    <location>
        <begin position="21"/>
        <end position="99"/>
    </location>
</feature>
<gene>
    <name evidence="3" type="ORF">Prubr_50160</name>
</gene>
<accession>A0A810N9E6</accession>
<dbReference type="PANTHER" id="PTHR43841:SF3">
    <property type="entry name" value="(3R)-HYDROXYACYL-ACP DEHYDRATASE SUBUNIT HADB"/>
    <property type="match status" value="1"/>
</dbReference>
<dbReference type="PANTHER" id="PTHR43841">
    <property type="entry name" value="3-HYDROXYACYL-THIOESTER DEHYDRATASE HTDX-RELATED"/>
    <property type="match status" value="1"/>
</dbReference>
<dbReference type="Gene3D" id="3.10.129.10">
    <property type="entry name" value="Hotdog Thioesterase"/>
    <property type="match status" value="1"/>
</dbReference>
<dbReference type="EMBL" id="AP023359">
    <property type="protein sequence ID" value="BCJ67995.1"/>
    <property type="molecule type" value="Genomic_DNA"/>
</dbReference>
<evidence type="ECO:0000313" key="4">
    <source>
        <dbReference type="Proteomes" id="UP000680866"/>
    </source>
</evidence>
<dbReference type="Proteomes" id="UP000680866">
    <property type="component" value="Chromosome"/>
</dbReference>
<evidence type="ECO:0000256" key="1">
    <source>
        <dbReference type="ARBA" id="ARBA00005254"/>
    </source>
</evidence>
<comment type="similarity">
    <text evidence="1">Belongs to the enoyl-CoA hydratase/isomerase family.</text>
</comment>
<dbReference type="CDD" id="cd03441">
    <property type="entry name" value="R_hydratase_like"/>
    <property type="match status" value="1"/>
</dbReference>
<evidence type="ECO:0000313" key="3">
    <source>
        <dbReference type="EMBL" id="BCJ67995.1"/>
    </source>
</evidence>
<dbReference type="KEGG" id="pry:Prubr_50160"/>
<reference evidence="3" key="1">
    <citation type="submission" date="2020-08" db="EMBL/GenBank/DDBJ databases">
        <title>Whole genome shotgun sequence of Polymorphospora rubra NBRC 101157.</title>
        <authorList>
            <person name="Komaki H."/>
            <person name="Tamura T."/>
        </authorList>
    </citation>
    <scope>NUCLEOTIDE SEQUENCE</scope>
    <source>
        <strain evidence="3">NBRC 101157</strain>
    </source>
</reference>
<dbReference type="InterPro" id="IPR002539">
    <property type="entry name" value="MaoC-like_dom"/>
</dbReference>
<dbReference type="InterPro" id="IPR029069">
    <property type="entry name" value="HotDog_dom_sf"/>
</dbReference>
<evidence type="ECO:0000259" key="2">
    <source>
        <dbReference type="Pfam" id="PF01575"/>
    </source>
</evidence>
<dbReference type="RefSeq" id="WP_212817260.1">
    <property type="nucleotide sequence ID" value="NZ_AP023359.1"/>
</dbReference>
<protein>
    <recommendedName>
        <fullName evidence="2">MaoC-like domain-containing protein</fullName>
    </recommendedName>
</protein>